<proteinExistence type="predicted"/>
<name>A0A1J1IR79_9DIPT</name>
<protein>
    <submittedName>
        <fullName evidence="1">CLUMA_CG014826, isoform A</fullName>
    </submittedName>
</protein>
<evidence type="ECO:0000313" key="2">
    <source>
        <dbReference type="Proteomes" id="UP000183832"/>
    </source>
</evidence>
<dbReference type="Proteomes" id="UP000183832">
    <property type="component" value="Unassembled WGS sequence"/>
</dbReference>
<organism evidence="1 2">
    <name type="scientific">Clunio marinus</name>
    <dbReference type="NCBI Taxonomy" id="568069"/>
    <lineage>
        <taxon>Eukaryota</taxon>
        <taxon>Metazoa</taxon>
        <taxon>Ecdysozoa</taxon>
        <taxon>Arthropoda</taxon>
        <taxon>Hexapoda</taxon>
        <taxon>Insecta</taxon>
        <taxon>Pterygota</taxon>
        <taxon>Neoptera</taxon>
        <taxon>Endopterygota</taxon>
        <taxon>Diptera</taxon>
        <taxon>Nematocera</taxon>
        <taxon>Chironomoidea</taxon>
        <taxon>Chironomidae</taxon>
        <taxon>Clunio</taxon>
    </lineage>
</organism>
<reference evidence="1 2" key="1">
    <citation type="submission" date="2015-04" db="EMBL/GenBank/DDBJ databases">
        <authorList>
            <person name="Syromyatnikov M.Y."/>
            <person name="Popov V.N."/>
        </authorList>
    </citation>
    <scope>NUCLEOTIDE SEQUENCE [LARGE SCALE GENOMIC DNA]</scope>
</reference>
<dbReference type="AlphaFoldDB" id="A0A1J1IR79"/>
<sequence>MKHIIGDLNSDLLPDYAEARNIINENFLLFALKNATNIFRILFLSLTRNSTSIQQATSTAGDE</sequence>
<evidence type="ECO:0000313" key="1">
    <source>
        <dbReference type="EMBL" id="CRL01009.1"/>
    </source>
</evidence>
<accession>A0A1J1IR79</accession>
<gene>
    <name evidence="1" type="ORF">CLUMA_CG014826</name>
</gene>
<keyword evidence="2" id="KW-1185">Reference proteome</keyword>
<dbReference type="EMBL" id="CVRI01000055">
    <property type="protein sequence ID" value="CRL01009.1"/>
    <property type="molecule type" value="Genomic_DNA"/>
</dbReference>